<keyword evidence="2" id="KW-1185">Reference proteome</keyword>
<evidence type="ECO:0000313" key="1">
    <source>
        <dbReference type="EMBL" id="KAI8435394.1"/>
    </source>
</evidence>
<gene>
    <name evidence="1" type="ORF">MSG28_003712</name>
</gene>
<reference evidence="1 2" key="1">
    <citation type="journal article" date="2022" name="Genome Biol. Evol.">
        <title>The Spruce Budworm Genome: Reconstructing the Evolutionary History of Antifreeze Proteins.</title>
        <authorList>
            <person name="Beliveau C."/>
            <person name="Gagne P."/>
            <person name="Picq S."/>
            <person name="Vernygora O."/>
            <person name="Keeling C.I."/>
            <person name="Pinkney K."/>
            <person name="Doucet D."/>
            <person name="Wen F."/>
            <person name="Johnston J.S."/>
            <person name="Maaroufi H."/>
            <person name="Boyle B."/>
            <person name="Laroche J."/>
            <person name="Dewar K."/>
            <person name="Juretic N."/>
            <person name="Blackburn G."/>
            <person name="Nisole A."/>
            <person name="Brunet B."/>
            <person name="Brandao M."/>
            <person name="Lumley L."/>
            <person name="Duan J."/>
            <person name="Quan G."/>
            <person name="Lucarotti C.J."/>
            <person name="Roe A.D."/>
            <person name="Sperling F.A.H."/>
            <person name="Levesque R.C."/>
            <person name="Cusson M."/>
        </authorList>
    </citation>
    <scope>NUCLEOTIDE SEQUENCE [LARGE SCALE GENOMIC DNA]</scope>
    <source>
        <strain evidence="1">Glfc:IPQL:Cfum</strain>
    </source>
</reference>
<name>A0ACC0KFW4_CHOFU</name>
<evidence type="ECO:0000313" key="2">
    <source>
        <dbReference type="Proteomes" id="UP001064048"/>
    </source>
</evidence>
<proteinExistence type="predicted"/>
<comment type="caution">
    <text evidence="1">The sequence shown here is derived from an EMBL/GenBank/DDBJ whole genome shotgun (WGS) entry which is preliminary data.</text>
</comment>
<sequence length="257" mass="27824">MVGGKPTVVSQDHAQASRGSVAAEDLPVGAFVTIVTLLSFGAVSSQRRASAGPERNLVRGIFNNGAPSPPPGGAKRHKLLQFTLTPDRDNWGSRSRLARKNAYRFKFSCRLVSSRLAGEKSPLAVEITSALQCGAAGFGRWGSGSGVAGWGVPRPGHERPVRPRRSAGADSPPPTRKAYTKMIVEIQEWVNARCVRGEAGRGGAATAEVRGKRPFKIWDSSRNVRKGLVVTSFEELIHRGEDCRRPTMLLKRIMQKC</sequence>
<dbReference type="EMBL" id="CM046105">
    <property type="protein sequence ID" value="KAI8435394.1"/>
    <property type="molecule type" value="Genomic_DNA"/>
</dbReference>
<organism evidence="1 2">
    <name type="scientific">Choristoneura fumiferana</name>
    <name type="common">Spruce budworm moth</name>
    <name type="synonym">Archips fumiferana</name>
    <dbReference type="NCBI Taxonomy" id="7141"/>
    <lineage>
        <taxon>Eukaryota</taxon>
        <taxon>Metazoa</taxon>
        <taxon>Ecdysozoa</taxon>
        <taxon>Arthropoda</taxon>
        <taxon>Hexapoda</taxon>
        <taxon>Insecta</taxon>
        <taxon>Pterygota</taxon>
        <taxon>Neoptera</taxon>
        <taxon>Endopterygota</taxon>
        <taxon>Lepidoptera</taxon>
        <taxon>Glossata</taxon>
        <taxon>Ditrysia</taxon>
        <taxon>Tortricoidea</taxon>
        <taxon>Tortricidae</taxon>
        <taxon>Tortricinae</taxon>
        <taxon>Choristoneura</taxon>
    </lineage>
</organism>
<protein>
    <submittedName>
        <fullName evidence="1">Uncharacterized protein</fullName>
    </submittedName>
</protein>
<accession>A0ACC0KFW4</accession>
<dbReference type="Proteomes" id="UP001064048">
    <property type="component" value="Chromosome 5"/>
</dbReference>